<organism evidence="6 8">
    <name type="scientific">Cryobacterium levicorallinum</name>
    <dbReference type="NCBI Taxonomy" id="995038"/>
    <lineage>
        <taxon>Bacteria</taxon>
        <taxon>Bacillati</taxon>
        <taxon>Actinomycetota</taxon>
        <taxon>Actinomycetes</taxon>
        <taxon>Micrococcales</taxon>
        <taxon>Microbacteriaceae</taxon>
        <taxon>Cryobacterium</taxon>
    </lineage>
</organism>
<dbReference type="PRINTS" id="PR00035">
    <property type="entry name" value="HTHGNTR"/>
</dbReference>
<evidence type="ECO:0000259" key="4">
    <source>
        <dbReference type="PROSITE" id="PS50949"/>
    </source>
</evidence>
<reference evidence="5 7" key="1">
    <citation type="submission" date="2016-10" db="EMBL/GenBank/DDBJ databases">
        <authorList>
            <person name="Varghese N."/>
            <person name="Submissions S."/>
        </authorList>
    </citation>
    <scope>NUCLEOTIDE SEQUENCE [LARGE SCALE GENOMIC DNA]</scope>
    <source>
        <strain evidence="5 7">GMCC 1.11211</strain>
    </source>
</reference>
<dbReference type="Pfam" id="PF07729">
    <property type="entry name" value="FCD"/>
    <property type="match status" value="1"/>
</dbReference>
<proteinExistence type="predicted"/>
<evidence type="ECO:0000313" key="8">
    <source>
        <dbReference type="Proteomes" id="UP000297963"/>
    </source>
</evidence>
<keyword evidence="2" id="KW-0238">DNA-binding</keyword>
<keyword evidence="3" id="KW-0804">Transcription</keyword>
<dbReference type="SUPFAM" id="SSF46785">
    <property type="entry name" value="Winged helix' DNA-binding domain"/>
    <property type="match status" value="1"/>
</dbReference>
<dbReference type="STRING" id="995038.SAMN05216274_11191"/>
<evidence type="ECO:0000313" key="7">
    <source>
        <dbReference type="Proteomes" id="UP000199681"/>
    </source>
</evidence>
<name>A0A1I3C1A7_9MICO</name>
<dbReference type="InterPro" id="IPR036388">
    <property type="entry name" value="WH-like_DNA-bd_sf"/>
</dbReference>
<dbReference type="Proteomes" id="UP000297963">
    <property type="component" value="Unassembled WGS sequence"/>
</dbReference>
<keyword evidence="5" id="KW-0670">Pyruvate</keyword>
<dbReference type="CDD" id="cd07377">
    <property type="entry name" value="WHTH_GntR"/>
    <property type="match status" value="1"/>
</dbReference>
<gene>
    <name evidence="6" type="ORF">E3O11_07030</name>
    <name evidence="5" type="ORF">SAMN05216274_11191</name>
</gene>
<dbReference type="RefSeq" id="WP_092450915.1">
    <property type="nucleotide sequence ID" value="NZ_BKAC01000009.1"/>
</dbReference>
<dbReference type="Gene3D" id="1.20.120.530">
    <property type="entry name" value="GntR ligand-binding domain-like"/>
    <property type="match status" value="1"/>
</dbReference>
<dbReference type="EMBL" id="FOPW01000011">
    <property type="protein sequence ID" value="SFH68324.1"/>
    <property type="molecule type" value="Genomic_DNA"/>
</dbReference>
<dbReference type="SMART" id="SM00895">
    <property type="entry name" value="FCD"/>
    <property type="match status" value="1"/>
</dbReference>
<dbReference type="Gene3D" id="1.10.10.10">
    <property type="entry name" value="Winged helix-like DNA-binding domain superfamily/Winged helix DNA-binding domain"/>
    <property type="match status" value="1"/>
</dbReference>
<dbReference type="PANTHER" id="PTHR43537">
    <property type="entry name" value="TRANSCRIPTIONAL REGULATOR, GNTR FAMILY"/>
    <property type="match status" value="1"/>
</dbReference>
<evidence type="ECO:0000313" key="6">
    <source>
        <dbReference type="EMBL" id="TFB85714.1"/>
    </source>
</evidence>
<dbReference type="Pfam" id="PF00392">
    <property type="entry name" value="GntR"/>
    <property type="match status" value="1"/>
</dbReference>
<reference evidence="6 8" key="2">
    <citation type="submission" date="2019-03" db="EMBL/GenBank/DDBJ databases">
        <title>Genomics of glacier-inhabiting Cryobacterium strains.</title>
        <authorList>
            <person name="Liu Q."/>
            <person name="Xin Y.-H."/>
        </authorList>
    </citation>
    <scope>NUCLEOTIDE SEQUENCE [LARGE SCALE GENOMIC DNA]</scope>
    <source>
        <strain evidence="6 8">Hh34</strain>
    </source>
</reference>
<dbReference type="EMBL" id="SOFE01000012">
    <property type="protein sequence ID" value="TFB85714.1"/>
    <property type="molecule type" value="Genomic_DNA"/>
</dbReference>
<dbReference type="InterPro" id="IPR011711">
    <property type="entry name" value="GntR_C"/>
</dbReference>
<dbReference type="SUPFAM" id="SSF48008">
    <property type="entry name" value="GntR ligand-binding domain-like"/>
    <property type="match status" value="1"/>
</dbReference>
<dbReference type="InterPro" id="IPR000524">
    <property type="entry name" value="Tscrpt_reg_HTH_GntR"/>
</dbReference>
<keyword evidence="7" id="KW-1185">Reference proteome</keyword>
<evidence type="ECO:0000256" key="1">
    <source>
        <dbReference type="ARBA" id="ARBA00023015"/>
    </source>
</evidence>
<dbReference type="PROSITE" id="PS50949">
    <property type="entry name" value="HTH_GNTR"/>
    <property type="match status" value="1"/>
</dbReference>
<dbReference type="PANTHER" id="PTHR43537:SF5">
    <property type="entry name" value="UXU OPERON TRANSCRIPTIONAL REGULATOR"/>
    <property type="match status" value="1"/>
</dbReference>
<keyword evidence="1" id="KW-0805">Transcription regulation</keyword>
<feature type="domain" description="HTH gntR-type" evidence="4">
    <location>
        <begin position="13"/>
        <end position="81"/>
    </location>
</feature>
<dbReference type="GO" id="GO:0003700">
    <property type="term" value="F:DNA-binding transcription factor activity"/>
    <property type="evidence" value="ECO:0007669"/>
    <property type="project" value="InterPro"/>
</dbReference>
<dbReference type="InterPro" id="IPR008920">
    <property type="entry name" value="TF_FadR/GntR_C"/>
</dbReference>
<dbReference type="Proteomes" id="UP000199681">
    <property type="component" value="Unassembled WGS sequence"/>
</dbReference>
<protein>
    <submittedName>
        <fullName evidence="6">FadR family transcriptional regulator</fullName>
    </submittedName>
    <submittedName>
        <fullName evidence="5">GntR family transcriptional regulator, transcriptional repressor for pyruvate dehydrogenase complex</fullName>
    </submittedName>
</protein>
<dbReference type="InterPro" id="IPR036390">
    <property type="entry name" value="WH_DNA-bd_sf"/>
</dbReference>
<comment type="caution">
    <text evidence="6">The sequence shown here is derived from an EMBL/GenBank/DDBJ whole genome shotgun (WGS) entry which is preliminary data.</text>
</comment>
<sequence>MSANKMIERVPRVKLADAVALQLERLIIEGEYKISEKLPPERVLAENFGVGRSSMREALRMVEAGGLLRTDHGVGVFVVSNEKTTLLPSDMILTGDYTVPDLFEARLALEREGASLAAKKISAEQVANLHSLLEQAAVPGITDYEFIKLDGQLHQAISAASGNQLLVDLSKSIEHLFVVYSHRVIRLPGRRKTAHAGHVLIVEAVAGGDSAAAEIAVANHLAEVQKDIEVHLEAVL</sequence>
<dbReference type="GO" id="GO:0003677">
    <property type="term" value="F:DNA binding"/>
    <property type="evidence" value="ECO:0007669"/>
    <property type="project" value="UniProtKB-KW"/>
</dbReference>
<evidence type="ECO:0000256" key="3">
    <source>
        <dbReference type="ARBA" id="ARBA00023163"/>
    </source>
</evidence>
<evidence type="ECO:0000313" key="5">
    <source>
        <dbReference type="EMBL" id="SFH68324.1"/>
    </source>
</evidence>
<dbReference type="AlphaFoldDB" id="A0A1I3C1A7"/>
<evidence type="ECO:0000256" key="2">
    <source>
        <dbReference type="ARBA" id="ARBA00023125"/>
    </source>
</evidence>
<dbReference type="SMART" id="SM00345">
    <property type="entry name" value="HTH_GNTR"/>
    <property type="match status" value="1"/>
</dbReference>
<accession>A0A1I3C1A7</accession>